<evidence type="ECO:0000259" key="5">
    <source>
        <dbReference type="PROSITE" id="PS50893"/>
    </source>
</evidence>
<dbReference type="AlphaFoldDB" id="A0A1H3JZ02"/>
<dbReference type="GO" id="GO:0005524">
    <property type="term" value="F:ATP binding"/>
    <property type="evidence" value="ECO:0007669"/>
    <property type="project" value="UniProtKB-KW"/>
</dbReference>
<dbReference type="FunFam" id="3.40.50.300:FF:000425">
    <property type="entry name" value="Probable ABC transporter, ATP-binding subunit"/>
    <property type="match status" value="1"/>
</dbReference>
<evidence type="ECO:0000256" key="4">
    <source>
        <dbReference type="ARBA" id="ARBA00066388"/>
    </source>
</evidence>
<evidence type="ECO:0000256" key="2">
    <source>
        <dbReference type="ARBA" id="ARBA00022741"/>
    </source>
</evidence>
<reference evidence="6 7" key="1">
    <citation type="submission" date="2016-10" db="EMBL/GenBank/DDBJ databases">
        <authorList>
            <person name="de Groot N.N."/>
        </authorList>
    </citation>
    <scope>NUCLEOTIDE SEQUENCE [LARGE SCALE GENOMIC DNA]</scope>
    <source>
        <strain evidence="6 7">APO</strain>
    </source>
</reference>
<dbReference type="Pfam" id="PF00005">
    <property type="entry name" value="ABC_tran"/>
    <property type="match status" value="1"/>
</dbReference>
<evidence type="ECO:0000256" key="3">
    <source>
        <dbReference type="ARBA" id="ARBA00022840"/>
    </source>
</evidence>
<sequence>MILQMKNMTKLYEENKGVRDFSLEVKKGEFISLLGPSGCGKTTTLNLIGGFIIPDRGHLFINKKEITSLPPEKRPVSTVFQNYALFPHLSVLENIAFGVRYFKKFQKRKALVHAKEFVDLVGLEGYEDVNIGNLSGGQQQRVALARSIATGAEVLLLDEPLSNLDASLRGSLRRELKELQRRTRVTMIFVTHDQGEALSLSDRVVVMDHGRIAQVGRPSEIYDFPKSSYVANFVGKTNKLTDKRGESFFIRPEEIRLKKNEQSPYQIVEKMFLGHQTELTLSEMPGDKNRVDVLLFGKEGRSYEVGDRVDLLLNTDAKLRVGER</sequence>
<dbReference type="Proteomes" id="UP000199230">
    <property type="component" value="Unassembled WGS sequence"/>
</dbReference>
<dbReference type="PROSITE" id="PS50893">
    <property type="entry name" value="ABC_TRANSPORTER_2"/>
    <property type="match status" value="1"/>
</dbReference>
<keyword evidence="1" id="KW-0813">Transport</keyword>
<dbReference type="PROSITE" id="PS00211">
    <property type="entry name" value="ABC_TRANSPORTER_1"/>
    <property type="match status" value="1"/>
</dbReference>
<dbReference type="GO" id="GO:0015418">
    <property type="term" value="F:ABC-type quaternary ammonium compound transporting activity"/>
    <property type="evidence" value="ECO:0007669"/>
    <property type="project" value="UniProtKB-EC"/>
</dbReference>
<protein>
    <recommendedName>
        <fullName evidence="4">ABC-type quaternary amine transporter</fullName>
        <ecNumber evidence="4">7.6.2.9</ecNumber>
    </recommendedName>
</protein>
<dbReference type="Gene3D" id="3.40.50.300">
    <property type="entry name" value="P-loop containing nucleotide triphosphate hydrolases"/>
    <property type="match status" value="1"/>
</dbReference>
<feature type="domain" description="ABC transporter" evidence="5">
    <location>
        <begin position="3"/>
        <end position="234"/>
    </location>
</feature>
<dbReference type="SMART" id="SM00382">
    <property type="entry name" value="AAA"/>
    <property type="match status" value="1"/>
</dbReference>
<keyword evidence="2" id="KW-0547">Nucleotide-binding</keyword>
<dbReference type="EC" id="7.6.2.9" evidence="4"/>
<name>A0A1H3JZ02_9FIRM</name>
<dbReference type="InterPro" id="IPR050093">
    <property type="entry name" value="ABC_SmlMolc_Importer"/>
</dbReference>
<organism evidence="6 7">
    <name type="scientific">Tindallia californiensis</name>
    <dbReference type="NCBI Taxonomy" id="159292"/>
    <lineage>
        <taxon>Bacteria</taxon>
        <taxon>Bacillati</taxon>
        <taxon>Bacillota</taxon>
        <taxon>Clostridia</taxon>
        <taxon>Peptostreptococcales</taxon>
        <taxon>Tindalliaceae</taxon>
        <taxon>Tindallia</taxon>
    </lineage>
</organism>
<dbReference type="InterPro" id="IPR027417">
    <property type="entry name" value="P-loop_NTPase"/>
</dbReference>
<dbReference type="PANTHER" id="PTHR42781">
    <property type="entry name" value="SPERMIDINE/PUTRESCINE IMPORT ATP-BINDING PROTEIN POTA"/>
    <property type="match status" value="1"/>
</dbReference>
<dbReference type="InterPro" id="IPR003439">
    <property type="entry name" value="ABC_transporter-like_ATP-bd"/>
</dbReference>
<dbReference type="STRING" id="159292.SAMN05192546_102144"/>
<dbReference type="OrthoDB" id="9802264at2"/>
<dbReference type="RefSeq" id="WP_093310888.1">
    <property type="nucleotide sequence ID" value="NZ_FNPV01000002.1"/>
</dbReference>
<keyword evidence="7" id="KW-1185">Reference proteome</keyword>
<dbReference type="EMBL" id="FNPV01000002">
    <property type="protein sequence ID" value="SDY44504.1"/>
    <property type="molecule type" value="Genomic_DNA"/>
</dbReference>
<evidence type="ECO:0000256" key="1">
    <source>
        <dbReference type="ARBA" id="ARBA00022448"/>
    </source>
</evidence>
<evidence type="ECO:0000313" key="6">
    <source>
        <dbReference type="EMBL" id="SDY44504.1"/>
    </source>
</evidence>
<evidence type="ECO:0000313" key="7">
    <source>
        <dbReference type="Proteomes" id="UP000199230"/>
    </source>
</evidence>
<proteinExistence type="predicted"/>
<dbReference type="PANTHER" id="PTHR42781:SF4">
    <property type="entry name" value="SPERMIDINE_PUTRESCINE IMPORT ATP-BINDING PROTEIN POTA"/>
    <property type="match status" value="1"/>
</dbReference>
<dbReference type="InterPro" id="IPR003593">
    <property type="entry name" value="AAA+_ATPase"/>
</dbReference>
<dbReference type="InterPro" id="IPR017871">
    <property type="entry name" value="ABC_transporter-like_CS"/>
</dbReference>
<dbReference type="SUPFAM" id="SSF52540">
    <property type="entry name" value="P-loop containing nucleoside triphosphate hydrolases"/>
    <property type="match status" value="1"/>
</dbReference>
<keyword evidence="3 6" id="KW-0067">ATP-binding</keyword>
<gene>
    <name evidence="6" type="ORF">SAMN05192546_102144</name>
</gene>
<accession>A0A1H3JZ02</accession>
<dbReference type="GO" id="GO:0016887">
    <property type="term" value="F:ATP hydrolysis activity"/>
    <property type="evidence" value="ECO:0007669"/>
    <property type="project" value="InterPro"/>
</dbReference>